<dbReference type="InParanoid" id="C1F3X4"/>
<dbReference type="STRING" id="240015.ACP_2918"/>
<name>C1F3X4_ACIC5</name>
<organism evidence="1 2">
    <name type="scientific">Acidobacterium capsulatum (strain ATCC 51196 / DSM 11244 / BCRC 80197 / JCM 7670 / NBRC 15755 / NCIMB 13165 / 161)</name>
    <dbReference type="NCBI Taxonomy" id="240015"/>
    <lineage>
        <taxon>Bacteria</taxon>
        <taxon>Pseudomonadati</taxon>
        <taxon>Acidobacteriota</taxon>
        <taxon>Terriglobia</taxon>
        <taxon>Terriglobales</taxon>
        <taxon>Acidobacteriaceae</taxon>
        <taxon>Acidobacterium</taxon>
    </lineage>
</organism>
<dbReference type="OrthoDB" id="121895at2"/>
<dbReference type="EMBL" id="CP001472">
    <property type="protein sequence ID" value="ACO31506.1"/>
    <property type="molecule type" value="Genomic_DNA"/>
</dbReference>
<dbReference type="eggNOG" id="COG0801">
    <property type="taxonomic scope" value="Bacteria"/>
</dbReference>
<gene>
    <name evidence="1" type="ordered locus">ACP_2918</name>
</gene>
<reference evidence="1 2" key="1">
    <citation type="journal article" date="2009" name="Appl. Environ. Microbiol.">
        <title>Three genomes from the phylum Acidobacteria provide insight into the lifestyles of these microorganisms in soils.</title>
        <authorList>
            <person name="Ward N.L."/>
            <person name="Challacombe J.F."/>
            <person name="Janssen P.H."/>
            <person name="Henrissat B."/>
            <person name="Coutinho P.M."/>
            <person name="Wu M."/>
            <person name="Xie G."/>
            <person name="Haft D.H."/>
            <person name="Sait M."/>
            <person name="Badger J."/>
            <person name="Barabote R.D."/>
            <person name="Bradley B."/>
            <person name="Brettin T.S."/>
            <person name="Brinkac L.M."/>
            <person name="Bruce D."/>
            <person name="Creasy T."/>
            <person name="Daugherty S.C."/>
            <person name="Davidsen T.M."/>
            <person name="DeBoy R.T."/>
            <person name="Detter J.C."/>
            <person name="Dodson R.J."/>
            <person name="Durkin A.S."/>
            <person name="Ganapathy A."/>
            <person name="Gwinn-Giglio M."/>
            <person name="Han C.S."/>
            <person name="Khouri H."/>
            <person name="Kiss H."/>
            <person name="Kothari S.P."/>
            <person name="Madupu R."/>
            <person name="Nelson K.E."/>
            <person name="Nelson W.C."/>
            <person name="Paulsen I."/>
            <person name="Penn K."/>
            <person name="Ren Q."/>
            <person name="Rosovitz M.J."/>
            <person name="Selengut J.D."/>
            <person name="Shrivastava S."/>
            <person name="Sullivan S.A."/>
            <person name="Tapia R."/>
            <person name="Thompson L.S."/>
            <person name="Watkins K.L."/>
            <person name="Yang Q."/>
            <person name="Yu C."/>
            <person name="Zafar N."/>
            <person name="Zhou L."/>
            <person name="Kuske C.R."/>
        </authorList>
    </citation>
    <scope>NUCLEOTIDE SEQUENCE [LARGE SCALE GENOMIC DNA]</scope>
    <source>
        <strain evidence="2">ATCC 51196 / DSM 11244 / BCRC 80197 / JCM 7670 / NBRC 15755 / NCIMB 13165 / 161</strain>
    </source>
</reference>
<dbReference type="HOGENOM" id="CLU_2167398_0_0_0"/>
<dbReference type="AlphaFoldDB" id="C1F3X4"/>
<evidence type="ECO:0000313" key="1">
    <source>
        <dbReference type="EMBL" id="ACO31506.1"/>
    </source>
</evidence>
<dbReference type="KEGG" id="aca:ACP_2918"/>
<keyword evidence="2" id="KW-1185">Reference proteome</keyword>
<dbReference type="RefSeq" id="WP_015897970.1">
    <property type="nucleotide sequence ID" value="NC_012483.1"/>
</dbReference>
<sequence length="102" mass="11533">MFEQAVLPVQNEQIFSKVAGAIDVAFSPAKVEGFIRSVKRSGLRIRQYEAVLAHGLLGKETPSLYASLGDSDRGQVREHYLRSLEQVAPDLRQKYLKVYAYY</sequence>
<proteinExistence type="predicted"/>
<evidence type="ECO:0000313" key="2">
    <source>
        <dbReference type="Proteomes" id="UP000002207"/>
    </source>
</evidence>
<protein>
    <submittedName>
        <fullName evidence="1">Uncharacterized protein</fullName>
    </submittedName>
</protein>
<accession>C1F3X4</accession>
<dbReference type="Proteomes" id="UP000002207">
    <property type="component" value="Chromosome"/>
</dbReference>